<dbReference type="Gene3D" id="1.10.3810.10">
    <property type="entry name" value="Biosynthetic peptidoglycan transglycosylase-like"/>
    <property type="match status" value="1"/>
</dbReference>
<dbReference type="AlphaFoldDB" id="A0AAP2DPA9"/>
<feature type="domain" description="Penicillin-binding protein transpeptidase" evidence="18">
    <location>
        <begin position="426"/>
        <end position="666"/>
    </location>
</feature>
<keyword evidence="5" id="KW-1003">Cell membrane</keyword>
<evidence type="ECO:0000256" key="12">
    <source>
        <dbReference type="ARBA" id="ARBA00022984"/>
    </source>
</evidence>
<evidence type="ECO:0000259" key="19">
    <source>
        <dbReference type="Pfam" id="PF00912"/>
    </source>
</evidence>
<gene>
    <name evidence="20" type="ORF">KK083_24470</name>
</gene>
<reference evidence="20 21" key="1">
    <citation type="submission" date="2021-05" db="EMBL/GenBank/DDBJ databases">
        <title>A Polyphasic approach of four new species of the genus Ohtaekwangia: Ohtaekwangia histidinii sp. nov., Ohtaekwangia cretensis sp. nov., Ohtaekwangia indiensis sp. nov., Ohtaekwangia reichenbachii sp. nov. from diverse environment.</title>
        <authorList>
            <person name="Octaviana S."/>
        </authorList>
    </citation>
    <scope>NUCLEOTIDE SEQUENCE [LARGE SCALE GENOMIC DNA]</scope>
    <source>
        <strain evidence="20 21">PWU4</strain>
    </source>
</reference>
<dbReference type="InterPro" id="IPR023346">
    <property type="entry name" value="Lysozyme-like_dom_sf"/>
</dbReference>
<dbReference type="PANTHER" id="PTHR32282">
    <property type="entry name" value="BINDING PROTEIN TRANSPEPTIDASE, PUTATIVE-RELATED"/>
    <property type="match status" value="1"/>
</dbReference>
<dbReference type="InterPro" id="IPR036950">
    <property type="entry name" value="PBP_transglycosylase"/>
</dbReference>
<organism evidence="20 21">
    <name type="scientific">Chryseosolibacter histidini</name>
    <dbReference type="NCBI Taxonomy" id="2782349"/>
    <lineage>
        <taxon>Bacteria</taxon>
        <taxon>Pseudomonadati</taxon>
        <taxon>Bacteroidota</taxon>
        <taxon>Cytophagia</taxon>
        <taxon>Cytophagales</taxon>
        <taxon>Chryseotaleaceae</taxon>
        <taxon>Chryseosolibacter</taxon>
    </lineage>
</organism>
<dbReference type="GO" id="GO:0006508">
    <property type="term" value="P:proteolysis"/>
    <property type="evidence" value="ECO:0007669"/>
    <property type="project" value="UniProtKB-KW"/>
</dbReference>
<dbReference type="Pfam" id="PF00905">
    <property type="entry name" value="Transpeptidase"/>
    <property type="match status" value="1"/>
</dbReference>
<dbReference type="GO" id="GO:0071555">
    <property type="term" value="P:cell wall organization"/>
    <property type="evidence" value="ECO:0007669"/>
    <property type="project" value="UniProtKB-KW"/>
</dbReference>
<dbReference type="SUPFAM" id="SSF53955">
    <property type="entry name" value="Lysozyme-like"/>
    <property type="match status" value="1"/>
</dbReference>
<evidence type="ECO:0000256" key="3">
    <source>
        <dbReference type="ARBA" id="ARBA00007090"/>
    </source>
</evidence>
<dbReference type="PANTHER" id="PTHR32282:SF11">
    <property type="entry name" value="PENICILLIN-BINDING PROTEIN 1B"/>
    <property type="match status" value="1"/>
</dbReference>
<dbReference type="InterPro" id="IPR001460">
    <property type="entry name" value="PCN-bd_Tpept"/>
</dbReference>
<keyword evidence="9" id="KW-0808">Transferase</keyword>
<evidence type="ECO:0000313" key="20">
    <source>
        <dbReference type="EMBL" id="MBT1700065.1"/>
    </source>
</evidence>
<comment type="catalytic activity">
    <reaction evidence="17">
        <text>[GlcNAc-(1-&gt;4)-Mur2Ac(oyl-L-Ala-gamma-D-Glu-L-Lys-D-Ala-D-Ala)](n)-di-trans,octa-cis-undecaprenyl diphosphate + beta-D-GlcNAc-(1-&gt;4)-Mur2Ac(oyl-L-Ala-gamma-D-Glu-L-Lys-D-Ala-D-Ala)-di-trans,octa-cis-undecaprenyl diphosphate = [GlcNAc-(1-&gt;4)-Mur2Ac(oyl-L-Ala-gamma-D-Glu-L-Lys-D-Ala-D-Ala)](n+1)-di-trans,octa-cis-undecaprenyl diphosphate + di-trans,octa-cis-undecaprenyl diphosphate + H(+)</text>
        <dbReference type="Rhea" id="RHEA:23708"/>
        <dbReference type="Rhea" id="RHEA-COMP:9602"/>
        <dbReference type="Rhea" id="RHEA-COMP:9603"/>
        <dbReference type="ChEBI" id="CHEBI:15378"/>
        <dbReference type="ChEBI" id="CHEBI:58405"/>
        <dbReference type="ChEBI" id="CHEBI:60033"/>
        <dbReference type="ChEBI" id="CHEBI:78435"/>
        <dbReference type="EC" id="2.4.99.28"/>
    </reaction>
</comment>
<proteinExistence type="inferred from homology"/>
<evidence type="ECO:0000256" key="14">
    <source>
        <dbReference type="ARBA" id="ARBA00023268"/>
    </source>
</evidence>
<evidence type="ECO:0000256" key="9">
    <source>
        <dbReference type="ARBA" id="ARBA00022679"/>
    </source>
</evidence>
<keyword evidence="10" id="KW-0378">Hydrolase</keyword>
<comment type="similarity">
    <text evidence="4">In the N-terminal section; belongs to the glycosyltransferase 51 family.</text>
</comment>
<evidence type="ECO:0000259" key="18">
    <source>
        <dbReference type="Pfam" id="PF00905"/>
    </source>
</evidence>
<evidence type="ECO:0000256" key="10">
    <source>
        <dbReference type="ARBA" id="ARBA00022801"/>
    </source>
</evidence>
<comment type="similarity">
    <text evidence="3">In the C-terminal section; belongs to the transpeptidase family.</text>
</comment>
<comment type="pathway">
    <text evidence="2">Cell wall biogenesis; peptidoglycan biosynthesis.</text>
</comment>
<name>A0AAP2DPA9_9BACT</name>
<dbReference type="GO" id="GO:0009002">
    <property type="term" value="F:serine-type D-Ala-D-Ala carboxypeptidase activity"/>
    <property type="evidence" value="ECO:0007669"/>
    <property type="project" value="UniProtKB-EC"/>
</dbReference>
<dbReference type="InterPro" id="IPR012338">
    <property type="entry name" value="Beta-lactam/transpept-like"/>
</dbReference>
<dbReference type="GO" id="GO:0008360">
    <property type="term" value="P:regulation of cell shape"/>
    <property type="evidence" value="ECO:0007669"/>
    <property type="project" value="UniProtKB-KW"/>
</dbReference>
<dbReference type="Gene3D" id="3.40.710.10">
    <property type="entry name" value="DD-peptidase/beta-lactamase superfamily"/>
    <property type="match status" value="2"/>
</dbReference>
<evidence type="ECO:0000256" key="8">
    <source>
        <dbReference type="ARBA" id="ARBA00022676"/>
    </source>
</evidence>
<sequence length="763" mass="86060">MPDLLRSLLNRLRALGHRPGIFRRIFKLILLLVAGVAGVVLLLVLLVWAGAFGAIPDKEDLDNIQHPLASEVYSADSVLLGRYYLQERSPVTLPELPNNLKQALIATEDSRFYEHNGVDLKSLFRVLIKTILLQDEGSGGGSTLTQQLAKNLFPRKSHGALSMPVNKIREFIIARRLEKVYSKDEIILLYLNTIPFADNTYGIKTAADRFFSTAVKELTVDQSAVLVGMLKATHSYNPRLFPERSLQRRNVVIAQMEKYGYIKPWESKTYQAKPLALHYNATTHNAGLAPYFRAYIQRELLEWCKEHRKPDGSPYNLYTDGLKIYTTIDSRLQRYAEEAMKAQMKTLQERFEKQLNTSRLATIARDKLRLLPQYQTLKKEGLTEKEIMARLKAPVKTKVFTWKGDREVKMSVYDSLKHYIQFLQAGVMAMDPQHGSVKVWVGGIDHRFFQYDHVRETTKRQVGSTLKPLLYAAALERGVSPCDYISARKTSYTNMEGWTPENTEEETYERKYSMEGGLSGSVNTVSVKILEKTGIDNAITMIRNMGIKSNLPAVPSLALGTPSISVMEMVTAYSVLANQGVYLEPYYLETITDQQGNVLESATERRKGSRVLSRETTQMMLHMLQSVVSEGTGAALRNKYGITNDVAGKTGTTQSNVDGWFMAVMPRLVIGTWVGADDPRLHFRSTTLGQGAATALPIVAGLLQRANQDKTLSPVMQARFAPLSSQLLDRMDCKPSKSNKNFFERIFRKNKKKSVKVTKFKRG</sequence>
<dbReference type="GO" id="GO:0005886">
    <property type="term" value="C:plasma membrane"/>
    <property type="evidence" value="ECO:0007669"/>
    <property type="project" value="UniProtKB-SubCell"/>
</dbReference>
<evidence type="ECO:0000256" key="13">
    <source>
        <dbReference type="ARBA" id="ARBA00023136"/>
    </source>
</evidence>
<dbReference type="InterPro" id="IPR050396">
    <property type="entry name" value="Glycosyltr_51/Transpeptidase"/>
</dbReference>
<dbReference type="EMBL" id="JAHESF010000034">
    <property type="protein sequence ID" value="MBT1700065.1"/>
    <property type="molecule type" value="Genomic_DNA"/>
</dbReference>
<evidence type="ECO:0000256" key="1">
    <source>
        <dbReference type="ARBA" id="ARBA00004236"/>
    </source>
</evidence>
<evidence type="ECO:0000256" key="16">
    <source>
        <dbReference type="ARBA" id="ARBA00034000"/>
    </source>
</evidence>
<accession>A0AAP2DPA9</accession>
<dbReference type="GO" id="GO:0008658">
    <property type="term" value="F:penicillin binding"/>
    <property type="evidence" value="ECO:0007669"/>
    <property type="project" value="InterPro"/>
</dbReference>
<evidence type="ECO:0000256" key="15">
    <source>
        <dbReference type="ARBA" id="ARBA00023316"/>
    </source>
</evidence>
<dbReference type="InterPro" id="IPR001264">
    <property type="entry name" value="Glyco_trans_51"/>
</dbReference>
<evidence type="ECO:0000256" key="6">
    <source>
        <dbReference type="ARBA" id="ARBA00022645"/>
    </source>
</evidence>
<comment type="subcellular location">
    <subcellularLocation>
        <location evidence="1">Cell membrane</location>
    </subcellularLocation>
</comment>
<dbReference type="GO" id="GO:0008955">
    <property type="term" value="F:peptidoglycan glycosyltransferase activity"/>
    <property type="evidence" value="ECO:0007669"/>
    <property type="project" value="UniProtKB-EC"/>
</dbReference>
<keyword evidence="21" id="KW-1185">Reference proteome</keyword>
<evidence type="ECO:0000313" key="21">
    <source>
        <dbReference type="Proteomes" id="UP001319200"/>
    </source>
</evidence>
<keyword evidence="6" id="KW-0121">Carboxypeptidase</keyword>
<keyword evidence="14" id="KW-0511">Multifunctional enzyme</keyword>
<evidence type="ECO:0000256" key="4">
    <source>
        <dbReference type="ARBA" id="ARBA00007739"/>
    </source>
</evidence>
<dbReference type="GO" id="GO:0009252">
    <property type="term" value="P:peptidoglycan biosynthetic process"/>
    <property type="evidence" value="ECO:0007669"/>
    <property type="project" value="UniProtKB-KW"/>
</dbReference>
<dbReference type="Proteomes" id="UP001319200">
    <property type="component" value="Unassembled WGS sequence"/>
</dbReference>
<keyword evidence="8" id="KW-0328">Glycosyltransferase</keyword>
<evidence type="ECO:0000256" key="7">
    <source>
        <dbReference type="ARBA" id="ARBA00022670"/>
    </source>
</evidence>
<dbReference type="RefSeq" id="WP_254168402.1">
    <property type="nucleotide sequence ID" value="NZ_JAHESF010000034.1"/>
</dbReference>
<feature type="domain" description="Glycosyl transferase family 51" evidence="19">
    <location>
        <begin position="85"/>
        <end position="256"/>
    </location>
</feature>
<keyword evidence="15" id="KW-0961">Cell wall biogenesis/degradation</keyword>
<protein>
    <submittedName>
        <fullName evidence="20">Transglycosylase domain-containing protein</fullName>
    </submittedName>
</protein>
<evidence type="ECO:0000256" key="2">
    <source>
        <dbReference type="ARBA" id="ARBA00004752"/>
    </source>
</evidence>
<keyword evidence="7" id="KW-0645">Protease</keyword>
<keyword evidence="12" id="KW-0573">Peptidoglycan synthesis</keyword>
<evidence type="ECO:0000256" key="11">
    <source>
        <dbReference type="ARBA" id="ARBA00022960"/>
    </source>
</evidence>
<dbReference type="Pfam" id="PF00912">
    <property type="entry name" value="Transgly"/>
    <property type="match status" value="1"/>
</dbReference>
<evidence type="ECO:0000256" key="5">
    <source>
        <dbReference type="ARBA" id="ARBA00022475"/>
    </source>
</evidence>
<comment type="catalytic activity">
    <reaction evidence="16">
        <text>Preferential cleavage: (Ac)2-L-Lys-D-Ala-|-D-Ala. Also transpeptidation of peptidyl-alanyl moieties that are N-acyl substituents of D-alanine.</text>
        <dbReference type="EC" id="3.4.16.4"/>
    </reaction>
</comment>
<keyword evidence="13" id="KW-0472">Membrane</keyword>
<keyword evidence="11" id="KW-0133">Cell shape</keyword>
<dbReference type="SUPFAM" id="SSF56601">
    <property type="entry name" value="beta-lactamase/transpeptidase-like"/>
    <property type="match status" value="1"/>
</dbReference>
<evidence type="ECO:0000256" key="17">
    <source>
        <dbReference type="ARBA" id="ARBA00049902"/>
    </source>
</evidence>
<comment type="caution">
    <text evidence="20">The sequence shown here is derived from an EMBL/GenBank/DDBJ whole genome shotgun (WGS) entry which is preliminary data.</text>
</comment>
<dbReference type="GO" id="GO:0030288">
    <property type="term" value="C:outer membrane-bounded periplasmic space"/>
    <property type="evidence" value="ECO:0007669"/>
    <property type="project" value="TreeGrafter"/>
</dbReference>